<protein>
    <recommendedName>
        <fullName evidence="3">Glycosyltransferase 2-like domain-containing protein</fullName>
    </recommendedName>
</protein>
<sequence>MKFVYGVDMTGNPLLYLSILFLLTGGQFISMGLLGEIISRTYHESQNKSIYFVKEILDYSKEN</sequence>
<dbReference type="AlphaFoldDB" id="X1L8Z5"/>
<dbReference type="EMBL" id="BARV01004107">
    <property type="protein sequence ID" value="GAI15503.1"/>
    <property type="molecule type" value="Genomic_DNA"/>
</dbReference>
<evidence type="ECO:0008006" key="3">
    <source>
        <dbReference type="Google" id="ProtNLM"/>
    </source>
</evidence>
<keyword evidence="1" id="KW-1133">Transmembrane helix</keyword>
<keyword evidence="1" id="KW-0812">Transmembrane</keyword>
<name>X1L8Z5_9ZZZZ</name>
<reference evidence="2" key="1">
    <citation type="journal article" date="2014" name="Front. Microbiol.">
        <title>High frequency of phylogenetically diverse reductive dehalogenase-homologous genes in deep subseafloor sedimentary metagenomes.</title>
        <authorList>
            <person name="Kawai M."/>
            <person name="Futagami T."/>
            <person name="Toyoda A."/>
            <person name="Takaki Y."/>
            <person name="Nishi S."/>
            <person name="Hori S."/>
            <person name="Arai W."/>
            <person name="Tsubouchi T."/>
            <person name="Morono Y."/>
            <person name="Uchiyama I."/>
            <person name="Ito T."/>
            <person name="Fujiyama A."/>
            <person name="Inagaki F."/>
            <person name="Takami H."/>
        </authorList>
    </citation>
    <scope>NUCLEOTIDE SEQUENCE</scope>
    <source>
        <strain evidence="2">Expedition CK06-06</strain>
    </source>
</reference>
<keyword evidence="1" id="KW-0472">Membrane</keyword>
<evidence type="ECO:0000313" key="2">
    <source>
        <dbReference type="EMBL" id="GAI15503.1"/>
    </source>
</evidence>
<feature type="transmembrane region" description="Helical" evidence="1">
    <location>
        <begin position="15"/>
        <end position="38"/>
    </location>
</feature>
<gene>
    <name evidence="2" type="ORF">S06H3_09360</name>
</gene>
<evidence type="ECO:0000256" key="1">
    <source>
        <dbReference type="SAM" id="Phobius"/>
    </source>
</evidence>
<accession>X1L8Z5</accession>
<proteinExistence type="predicted"/>
<organism evidence="2">
    <name type="scientific">marine sediment metagenome</name>
    <dbReference type="NCBI Taxonomy" id="412755"/>
    <lineage>
        <taxon>unclassified sequences</taxon>
        <taxon>metagenomes</taxon>
        <taxon>ecological metagenomes</taxon>
    </lineage>
</organism>
<comment type="caution">
    <text evidence="2">The sequence shown here is derived from an EMBL/GenBank/DDBJ whole genome shotgun (WGS) entry which is preliminary data.</text>
</comment>